<keyword evidence="1" id="KW-1185">Reference proteome</keyword>
<proteinExistence type="predicted"/>
<evidence type="ECO:0000313" key="1">
    <source>
        <dbReference type="Proteomes" id="UP000095287"/>
    </source>
</evidence>
<dbReference type="Proteomes" id="UP000095287">
    <property type="component" value="Unplaced"/>
</dbReference>
<evidence type="ECO:0000313" key="2">
    <source>
        <dbReference type="WBParaSite" id="L893_g16606.t1"/>
    </source>
</evidence>
<protein>
    <submittedName>
        <fullName evidence="2">F-box domain-containing protein</fullName>
    </submittedName>
</protein>
<accession>A0A1I7YID2</accession>
<sequence length="309" mass="35484">MNSVPAAFLDAVCSQLESKDLENLENTNDRWSSIAAMHGNQRRELLVYLFVNDEGTQVGIEILDDYGSECTFSSLQPKYDRIETIELGLCVMGYFNNLSKKTSLKCFEKKILPLLRSLAFECGLRLEWQGFLPNFRDILFNGLRGCSQLTKIYCVDYDGCAEFTESFAEFIQSNLGQLEHLALYGSYKWPDVMKMHVTSFLRSPNFEGLSLSDSNLTLDFDMVSCFVERFLKGDIAYYAYLHGEPTFPLDQFDYLFVDEQRKNSDAILLKRHYTETSTVTNSKSQVIVKTVRTVRGTDVWFKIHNPSYS</sequence>
<organism evidence="1 2">
    <name type="scientific">Steinernema glaseri</name>
    <dbReference type="NCBI Taxonomy" id="37863"/>
    <lineage>
        <taxon>Eukaryota</taxon>
        <taxon>Metazoa</taxon>
        <taxon>Ecdysozoa</taxon>
        <taxon>Nematoda</taxon>
        <taxon>Chromadorea</taxon>
        <taxon>Rhabditida</taxon>
        <taxon>Tylenchina</taxon>
        <taxon>Panagrolaimomorpha</taxon>
        <taxon>Strongyloidoidea</taxon>
        <taxon>Steinernematidae</taxon>
        <taxon>Steinernema</taxon>
    </lineage>
</organism>
<reference evidence="2" key="1">
    <citation type="submission" date="2016-11" db="UniProtKB">
        <authorList>
            <consortium name="WormBaseParasite"/>
        </authorList>
    </citation>
    <scope>IDENTIFICATION</scope>
</reference>
<dbReference type="WBParaSite" id="L893_g16606.t1">
    <property type="protein sequence ID" value="L893_g16606.t1"/>
    <property type="gene ID" value="L893_g16606"/>
</dbReference>
<dbReference type="AlphaFoldDB" id="A0A1I7YID2"/>
<name>A0A1I7YID2_9BILA</name>